<protein>
    <submittedName>
        <fullName evidence="1">Unannotated protein</fullName>
    </submittedName>
</protein>
<dbReference type="EMBL" id="CAEZTM010000058">
    <property type="protein sequence ID" value="CAB4577460.1"/>
    <property type="molecule type" value="Genomic_DNA"/>
</dbReference>
<dbReference type="AlphaFoldDB" id="A0A6J6ELL9"/>
<sequence length="236" mass="25924">MIAQWRLVSPAVGQHSVALIGKALVVELLEGPDDAFHEGDVQSLVVVLKINPARLTRDVFFPLLRIPKNRIFGGLVEGRNPHCLNLTFIRDAELPFCLELRGEAVSVPSKPAMDLLAAHRVKPGEDVLGVTGQEVTIVRQSIGKGWAVIEDPLFATLAVINRPLEGVMGGPVGEHLVLECWKRRAWLDARSVAVARKSHRFLPDNGGGWTLCEDAYVARYHPACSHTTCEPLIIRL</sequence>
<name>A0A6J6ELL9_9ZZZZ</name>
<organism evidence="1">
    <name type="scientific">freshwater metagenome</name>
    <dbReference type="NCBI Taxonomy" id="449393"/>
    <lineage>
        <taxon>unclassified sequences</taxon>
        <taxon>metagenomes</taxon>
        <taxon>ecological metagenomes</taxon>
    </lineage>
</organism>
<gene>
    <name evidence="1" type="ORF">UFOPK1684_01140</name>
</gene>
<accession>A0A6J6ELL9</accession>
<evidence type="ECO:0000313" key="1">
    <source>
        <dbReference type="EMBL" id="CAB4577460.1"/>
    </source>
</evidence>
<proteinExistence type="predicted"/>
<reference evidence="1" key="1">
    <citation type="submission" date="2020-05" db="EMBL/GenBank/DDBJ databases">
        <authorList>
            <person name="Chiriac C."/>
            <person name="Salcher M."/>
            <person name="Ghai R."/>
            <person name="Kavagutti S V."/>
        </authorList>
    </citation>
    <scope>NUCLEOTIDE SEQUENCE</scope>
</reference>